<reference evidence="2" key="1">
    <citation type="journal article" date="2020" name="Stud. Mycol.">
        <title>101 Dothideomycetes genomes: a test case for predicting lifestyles and emergence of pathogens.</title>
        <authorList>
            <person name="Haridas S."/>
            <person name="Albert R."/>
            <person name="Binder M."/>
            <person name="Bloem J."/>
            <person name="Labutti K."/>
            <person name="Salamov A."/>
            <person name="Andreopoulos B."/>
            <person name="Baker S."/>
            <person name="Barry K."/>
            <person name="Bills G."/>
            <person name="Bluhm B."/>
            <person name="Cannon C."/>
            <person name="Castanera R."/>
            <person name="Culley D."/>
            <person name="Daum C."/>
            <person name="Ezra D."/>
            <person name="Gonzalez J."/>
            <person name="Henrissat B."/>
            <person name="Kuo A."/>
            <person name="Liang C."/>
            <person name="Lipzen A."/>
            <person name="Lutzoni F."/>
            <person name="Magnuson J."/>
            <person name="Mondo S."/>
            <person name="Nolan M."/>
            <person name="Ohm R."/>
            <person name="Pangilinan J."/>
            <person name="Park H.-J."/>
            <person name="Ramirez L."/>
            <person name="Alfaro M."/>
            <person name="Sun H."/>
            <person name="Tritt A."/>
            <person name="Yoshinaga Y."/>
            <person name="Zwiers L.-H."/>
            <person name="Turgeon B."/>
            <person name="Goodwin S."/>
            <person name="Spatafora J."/>
            <person name="Crous P."/>
            <person name="Grigoriev I."/>
        </authorList>
    </citation>
    <scope>NUCLEOTIDE SEQUENCE</scope>
    <source>
        <strain evidence="2">CBS 119925</strain>
    </source>
</reference>
<keyword evidence="3" id="KW-1185">Reference proteome</keyword>
<keyword evidence="1" id="KW-0812">Transmembrane</keyword>
<feature type="transmembrane region" description="Helical" evidence="1">
    <location>
        <begin position="29"/>
        <end position="52"/>
    </location>
</feature>
<sequence>MTPPWVQFDSIASAGGTCIEGSDPDIAGIGVVISFVLASIMTTSASIIAMLLDHAHEHKADFSIADPEKYLKDHVLPTQWKKEYAWRPFLDPLIIGLGDQQLVAQGSFEVQGAHFVVILYICALSSSSHLAALITLRKFLRKYRLVAKIRVALVIIFAIFLIGSMLASIAMPIKYVADHKGGEPAEAQYRVQQMTFLFPMFFIVFGFSTALVCILYRPHQKHSPGIGDIELRPSFPIVPARRRLSRPTNVVLRLICNLFLNPLVTFTVQILLATLSVVLVLSQKFSTPNDKEKWCELQDRGENAWGFGQTLSVVMLLLPAMSAGQMYLEGR</sequence>
<feature type="transmembrane region" description="Helical" evidence="1">
    <location>
        <begin position="151"/>
        <end position="176"/>
    </location>
</feature>
<organism evidence="2 3">
    <name type="scientific">Sporormia fimetaria CBS 119925</name>
    <dbReference type="NCBI Taxonomy" id="1340428"/>
    <lineage>
        <taxon>Eukaryota</taxon>
        <taxon>Fungi</taxon>
        <taxon>Dikarya</taxon>
        <taxon>Ascomycota</taxon>
        <taxon>Pezizomycotina</taxon>
        <taxon>Dothideomycetes</taxon>
        <taxon>Pleosporomycetidae</taxon>
        <taxon>Pleosporales</taxon>
        <taxon>Sporormiaceae</taxon>
        <taxon>Sporormia</taxon>
    </lineage>
</organism>
<dbReference type="InterPro" id="IPR053018">
    <property type="entry name" value="Elsinochrome_Biosynth-Asso"/>
</dbReference>
<protein>
    <submittedName>
        <fullName evidence="2">Uncharacterized protein</fullName>
    </submittedName>
</protein>
<feature type="transmembrane region" description="Helical" evidence="1">
    <location>
        <begin position="117"/>
        <end position="139"/>
    </location>
</feature>
<feature type="transmembrane region" description="Helical" evidence="1">
    <location>
        <begin position="250"/>
        <end position="281"/>
    </location>
</feature>
<dbReference type="Proteomes" id="UP000799440">
    <property type="component" value="Unassembled WGS sequence"/>
</dbReference>
<keyword evidence="1" id="KW-0472">Membrane</keyword>
<evidence type="ECO:0000313" key="2">
    <source>
        <dbReference type="EMBL" id="KAF2750479.1"/>
    </source>
</evidence>
<proteinExistence type="predicted"/>
<dbReference type="AlphaFoldDB" id="A0A6A6VL03"/>
<dbReference type="PANTHER" id="PTHR37577">
    <property type="entry name" value="INTEGRAL MEMBRANE PROTEIN"/>
    <property type="match status" value="1"/>
</dbReference>
<dbReference type="OrthoDB" id="5427664at2759"/>
<feature type="transmembrane region" description="Helical" evidence="1">
    <location>
        <begin position="196"/>
        <end position="216"/>
    </location>
</feature>
<gene>
    <name evidence="2" type="ORF">M011DRAFT_397244</name>
</gene>
<dbReference type="EMBL" id="MU006564">
    <property type="protein sequence ID" value="KAF2750479.1"/>
    <property type="molecule type" value="Genomic_DNA"/>
</dbReference>
<dbReference type="PANTHER" id="PTHR37577:SF1">
    <property type="entry name" value="INTEGRAL MEMBRANE PROTEIN"/>
    <property type="match status" value="1"/>
</dbReference>
<evidence type="ECO:0000313" key="3">
    <source>
        <dbReference type="Proteomes" id="UP000799440"/>
    </source>
</evidence>
<name>A0A6A6VL03_9PLEO</name>
<evidence type="ECO:0000256" key="1">
    <source>
        <dbReference type="SAM" id="Phobius"/>
    </source>
</evidence>
<keyword evidence="1" id="KW-1133">Transmembrane helix</keyword>
<feature type="transmembrane region" description="Helical" evidence="1">
    <location>
        <begin position="307"/>
        <end position="328"/>
    </location>
</feature>
<accession>A0A6A6VL03</accession>